<dbReference type="KEGG" id="sgy:Sgly_3118"/>
<name>F0SWN5_SYNGF</name>
<sequence>MNNVITAKPLHERDAIMTNTTKSPLFDAVVDYDNIAKGYRETQRGARKFQKEAVIFDMCRERNLVHLWRDLKDEEYEVGKYIRFKVFEPKERNISAPHIRDKTVQFAVHSVLKEVYKPVFIKGSFACQEDKGNHRAVEHLQHNMRLCKWKHGGGWILKIDVKKFFYSIDRDILKRILQKKIKDEKLLRLLNKIIDSSPEGEKGIPLGNVTSQDMANIYLDKLDQYCVRFLKVKYYTRYMDDVCIVTPTKEQAQEYLKKIKTFLEERLGLETNQKTKIFPLEQGVNAYGFKIWTTHRLLRDKSKQAMKRRIKRMDEKQKAGEMTKKEVVQAVSSWLGYARWSCSFNLCKKIFAPYPYIKVEGEIYFGRISRNNQSRRPVQERSNPTSPH</sequence>
<dbReference type="InterPro" id="IPR051083">
    <property type="entry name" value="GrpII_Intron_Splice-Mob/Def"/>
</dbReference>
<dbReference type="PROSITE" id="PS50878">
    <property type="entry name" value="RT_POL"/>
    <property type="match status" value="1"/>
</dbReference>
<dbReference type="KEGG" id="sgy:Sgly_2943"/>
<proteinExistence type="predicted"/>
<feature type="domain" description="Reverse transcriptase" evidence="1">
    <location>
        <begin position="1"/>
        <end position="291"/>
    </location>
</feature>
<dbReference type="KEGG" id="sgy:Sgly_0561"/>
<gene>
    <name evidence="2" type="ordered locus">Sgly_0561</name>
    <name evidence="3" type="ordered locus">Sgly_2596</name>
    <name evidence="4" type="ordered locus">Sgly_2943</name>
    <name evidence="5" type="ordered locus">Sgly_3118</name>
</gene>
<dbReference type="STRING" id="645991.Sgly_0561"/>
<dbReference type="InterPro" id="IPR043502">
    <property type="entry name" value="DNA/RNA_pol_sf"/>
</dbReference>
<accession>F0SWN5</accession>
<dbReference type="EMBL" id="CP002547">
    <property type="protein sequence ID" value="ADY56875.1"/>
    <property type="molecule type" value="Genomic_DNA"/>
</dbReference>
<evidence type="ECO:0000313" key="2">
    <source>
        <dbReference type="EMBL" id="ADY54926.1"/>
    </source>
</evidence>
<dbReference type="CDD" id="cd01651">
    <property type="entry name" value="RT_G2_intron"/>
    <property type="match status" value="1"/>
</dbReference>
<evidence type="ECO:0000313" key="4">
    <source>
        <dbReference type="EMBL" id="ADY57212.1"/>
    </source>
</evidence>
<evidence type="ECO:0000313" key="6">
    <source>
        <dbReference type="Proteomes" id="UP000007488"/>
    </source>
</evidence>
<dbReference type="GO" id="GO:0003964">
    <property type="term" value="F:RNA-directed DNA polymerase activity"/>
    <property type="evidence" value="ECO:0007669"/>
    <property type="project" value="UniProtKB-KW"/>
</dbReference>
<evidence type="ECO:0000313" key="3">
    <source>
        <dbReference type="EMBL" id="ADY56875.1"/>
    </source>
</evidence>
<dbReference type="PANTHER" id="PTHR34047:SF8">
    <property type="entry name" value="PROTEIN YKFC"/>
    <property type="match status" value="1"/>
</dbReference>
<dbReference type="eggNOG" id="COG3344">
    <property type="taxonomic scope" value="Bacteria"/>
</dbReference>
<dbReference type="AlphaFoldDB" id="F0SWN5"/>
<dbReference type="Proteomes" id="UP000007488">
    <property type="component" value="Chromosome"/>
</dbReference>
<dbReference type="EMBL" id="CP002547">
    <property type="protein sequence ID" value="ADY57384.1"/>
    <property type="molecule type" value="Genomic_DNA"/>
</dbReference>
<dbReference type="HOGENOM" id="CLU_013584_0_0_9"/>
<evidence type="ECO:0000313" key="5">
    <source>
        <dbReference type="EMBL" id="ADY57384.1"/>
    </source>
</evidence>
<dbReference type="EMBL" id="CP002547">
    <property type="protein sequence ID" value="ADY57212.1"/>
    <property type="molecule type" value="Genomic_DNA"/>
</dbReference>
<reference evidence="6" key="2">
    <citation type="submission" date="2011-02" db="EMBL/GenBank/DDBJ databases">
        <title>The complete genome of Syntrophobotulus glycolicus DSM 8271.</title>
        <authorList>
            <person name="Lucas S."/>
            <person name="Copeland A."/>
            <person name="Lapidus A."/>
            <person name="Bruce D."/>
            <person name="Goodwin L."/>
            <person name="Pitluck S."/>
            <person name="Kyrpides N."/>
            <person name="Mavromatis K."/>
            <person name="Pagani I."/>
            <person name="Ivanova N."/>
            <person name="Mikhailova N."/>
            <person name="Chertkov O."/>
            <person name="Held B."/>
            <person name="Detter J.C."/>
            <person name="Tapia R."/>
            <person name="Han C."/>
            <person name="Land M."/>
            <person name="Hauser L."/>
            <person name="Markowitz V."/>
            <person name="Cheng J.-F."/>
            <person name="Hugenholtz P."/>
            <person name="Woyke T."/>
            <person name="Wu D."/>
            <person name="Spring S."/>
            <person name="Schroeder M."/>
            <person name="Brambilla E."/>
            <person name="Klenk H.-P."/>
            <person name="Eisen J.A."/>
        </authorList>
    </citation>
    <scope>NUCLEOTIDE SEQUENCE [LARGE SCALE GENOMIC DNA]</scope>
    <source>
        <strain evidence="6">DSM 8271 / FlGlyR</strain>
    </source>
</reference>
<keyword evidence="3" id="KW-0808">Transferase</keyword>
<keyword evidence="3" id="KW-0548">Nucleotidyltransferase</keyword>
<keyword evidence="6" id="KW-1185">Reference proteome</keyword>
<dbReference type="Pfam" id="PF00078">
    <property type="entry name" value="RVT_1"/>
    <property type="match status" value="1"/>
</dbReference>
<dbReference type="RefSeq" id="WP_013623797.1">
    <property type="nucleotide sequence ID" value="NC_015172.1"/>
</dbReference>
<dbReference type="PANTHER" id="PTHR34047">
    <property type="entry name" value="NUCLEAR INTRON MATURASE 1, MITOCHONDRIAL-RELATED"/>
    <property type="match status" value="1"/>
</dbReference>
<dbReference type="InterPro" id="IPR000477">
    <property type="entry name" value="RT_dom"/>
</dbReference>
<protein>
    <submittedName>
        <fullName evidence="3">RNA-directed DNA polymerase (Reverse transcriptase)</fullName>
    </submittedName>
</protein>
<reference evidence="3 6" key="1">
    <citation type="journal article" date="2011" name="Stand. Genomic Sci.">
        <title>Complete genome sequence of Syntrophobotulus glycolicus type strain (FlGlyR).</title>
        <authorList>
            <person name="Han C."/>
            <person name="Mwirichia R."/>
            <person name="Chertkov O."/>
            <person name="Held B."/>
            <person name="Lapidus A."/>
            <person name="Nolan M."/>
            <person name="Lucas S."/>
            <person name="Hammon N."/>
            <person name="Deshpande S."/>
            <person name="Cheng J.F."/>
            <person name="Tapia R."/>
            <person name="Goodwin L."/>
            <person name="Pitluck S."/>
            <person name="Huntemann M."/>
            <person name="Liolios K."/>
            <person name="Ivanova N."/>
            <person name="Pagani I."/>
            <person name="Mavromatis K."/>
            <person name="Ovchinikova G."/>
            <person name="Pati A."/>
            <person name="Chen A."/>
            <person name="Palaniappan K."/>
            <person name="Land M."/>
            <person name="Hauser L."/>
            <person name="Brambilla E.M."/>
            <person name="Rohde M."/>
            <person name="Spring S."/>
            <person name="Sikorski J."/>
            <person name="Goker M."/>
            <person name="Woyke T."/>
            <person name="Bristow J."/>
            <person name="Eisen J.A."/>
            <person name="Markowitz V."/>
            <person name="Hugenholtz P."/>
            <person name="Kyrpides N.C."/>
            <person name="Klenk H.P."/>
            <person name="Detter J.C."/>
        </authorList>
    </citation>
    <scope>NUCLEOTIDE SEQUENCE [LARGE SCALE GENOMIC DNA]</scope>
    <source>
        <strain evidence="3">DSM 8271</strain>
        <strain evidence="6">DSM 8271 / FlGlyR</strain>
    </source>
</reference>
<evidence type="ECO:0000259" key="1">
    <source>
        <dbReference type="PROSITE" id="PS50878"/>
    </source>
</evidence>
<dbReference type="SUPFAM" id="SSF56672">
    <property type="entry name" value="DNA/RNA polymerases"/>
    <property type="match status" value="1"/>
</dbReference>
<dbReference type="EMBL" id="CP002547">
    <property type="protein sequence ID" value="ADY54926.1"/>
    <property type="molecule type" value="Genomic_DNA"/>
</dbReference>
<keyword evidence="3" id="KW-0695">RNA-directed DNA polymerase</keyword>
<dbReference type="KEGG" id="sgy:Sgly_2596"/>
<organism evidence="3 6">
    <name type="scientific">Syntrophobotulus glycolicus (strain DSM 8271 / FlGlyR)</name>
    <dbReference type="NCBI Taxonomy" id="645991"/>
    <lineage>
        <taxon>Bacteria</taxon>
        <taxon>Bacillati</taxon>
        <taxon>Bacillota</taxon>
        <taxon>Clostridia</taxon>
        <taxon>Eubacteriales</taxon>
        <taxon>Desulfitobacteriaceae</taxon>
        <taxon>Syntrophobotulus</taxon>
    </lineage>
</organism>